<evidence type="ECO:0000313" key="1">
    <source>
        <dbReference type="EMBL" id="BBC80236.1"/>
    </source>
</evidence>
<accession>A0A2Z5ZID4</accession>
<dbReference type="AlphaFoldDB" id="A0A2Z5ZID4"/>
<dbReference type="EMBL" id="AP018515">
    <property type="protein sequence ID" value="BBC80236.1"/>
    <property type="molecule type" value="Genomic_DNA"/>
</dbReference>
<dbReference type="KEGG" id="aot:AcetOri_orf02835"/>
<proteinExistence type="predicted"/>
<sequence>MCVWLGRAKGLCPDSSGPKKQAPYKGAALVGQLQQKGVEKSTPIYREPAL</sequence>
<protein>
    <submittedName>
        <fullName evidence="1">Pyridoxamine 5'-phosphate oxidase</fullName>
    </submittedName>
</protein>
<name>A0A2Z5ZID4_9PROT</name>
<dbReference type="Proteomes" id="UP000270034">
    <property type="component" value="Chromosome"/>
</dbReference>
<evidence type="ECO:0000313" key="2">
    <source>
        <dbReference type="Proteomes" id="UP000270034"/>
    </source>
</evidence>
<reference evidence="1 2" key="1">
    <citation type="submission" date="2018-02" db="EMBL/GenBank/DDBJ databases">
        <title>Acetobacter orientalis genome.</title>
        <authorList>
            <person name="Nakashima N."/>
            <person name="Tamura T."/>
        </authorList>
    </citation>
    <scope>NUCLEOTIDE SEQUENCE [LARGE SCALE GENOMIC DNA]</scope>
    <source>
        <strain evidence="1 2">FAN1</strain>
    </source>
</reference>
<gene>
    <name evidence="1" type="ORF">AcetOrient_orf02835</name>
</gene>
<organism evidence="1 2">
    <name type="scientific">Acetobacter orientalis</name>
    <dbReference type="NCBI Taxonomy" id="146474"/>
    <lineage>
        <taxon>Bacteria</taxon>
        <taxon>Pseudomonadati</taxon>
        <taxon>Pseudomonadota</taxon>
        <taxon>Alphaproteobacteria</taxon>
        <taxon>Acetobacterales</taxon>
        <taxon>Acetobacteraceae</taxon>
        <taxon>Acetobacter</taxon>
    </lineage>
</organism>